<dbReference type="Proteomes" id="UP000323000">
    <property type="component" value="Chromosome 13"/>
</dbReference>
<feature type="transmembrane region" description="Helical" evidence="3">
    <location>
        <begin position="356"/>
        <end position="375"/>
    </location>
</feature>
<dbReference type="Gene3D" id="3.30.430.20">
    <property type="entry name" value="Gnk2 domain, C-X8-C-X2-C motif"/>
    <property type="match status" value="1"/>
</dbReference>
<dbReference type="InterPro" id="IPR002902">
    <property type="entry name" value="GNK2"/>
</dbReference>
<dbReference type="EMBL" id="VAHF01000013">
    <property type="protein sequence ID" value="TXG47143.1"/>
    <property type="molecule type" value="Genomic_DNA"/>
</dbReference>
<dbReference type="CDD" id="cd23509">
    <property type="entry name" value="Gnk2-like"/>
    <property type="match status" value="1"/>
</dbReference>
<keyword evidence="3" id="KW-0472">Membrane</keyword>
<evidence type="ECO:0000256" key="2">
    <source>
        <dbReference type="ARBA" id="ARBA00022737"/>
    </source>
</evidence>
<gene>
    <name evidence="5" type="ORF">EZV62_026437</name>
</gene>
<dbReference type="Pfam" id="PF01657">
    <property type="entry name" value="Stress-antifung"/>
    <property type="match status" value="1"/>
</dbReference>
<organism evidence="5 6">
    <name type="scientific">Acer yangbiense</name>
    <dbReference type="NCBI Taxonomy" id="1000413"/>
    <lineage>
        <taxon>Eukaryota</taxon>
        <taxon>Viridiplantae</taxon>
        <taxon>Streptophyta</taxon>
        <taxon>Embryophyta</taxon>
        <taxon>Tracheophyta</taxon>
        <taxon>Spermatophyta</taxon>
        <taxon>Magnoliopsida</taxon>
        <taxon>eudicotyledons</taxon>
        <taxon>Gunneridae</taxon>
        <taxon>Pentapetalae</taxon>
        <taxon>rosids</taxon>
        <taxon>malvids</taxon>
        <taxon>Sapindales</taxon>
        <taxon>Sapindaceae</taxon>
        <taxon>Hippocastanoideae</taxon>
        <taxon>Acereae</taxon>
        <taxon>Acer</taxon>
    </lineage>
</organism>
<feature type="transmembrane region" description="Helical" evidence="3">
    <location>
        <begin position="69"/>
        <end position="88"/>
    </location>
</feature>
<accession>A0A5C7GRC1</accession>
<dbReference type="PROSITE" id="PS51473">
    <property type="entry name" value="GNK2"/>
    <property type="match status" value="1"/>
</dbReference>
<dbReference type="Gene3D" id="3.30.200.20">
    <property type="entry name" value="Phosphorylase Kinase, domain 1"/>
    <property type="match status" value="1"/>
</dbReference>
<dbReference type="OrthoDB" id="688481at2759"/>
<reference evidence="6" key="1">
    <citation type="journal article" date="2019" name="Gigascience">
        <title>De novo genome assembly of the endangered Acer yangbiense, a plant species with extremely small populations endemic to Yunnan Province, China.</title>
        <authorList>
            <person name="Yang J."/>
            <person name="Wariss H.M."/>
            <person name="Tao L."/>
            <person name="Zhang R."/>
            <person name="Yun Q."/>
            <person name="Hollingsworth P."/>
            <person name="Dao Z."/>
            <person name="Luo G."/>
            <person name="Guo H."/>
            <person name="Ma Y."/>
            <person name="Sun W."/>
        </authorList>
    </citation>
    <scope>NUCLEOTIDE SEQUENCE [LARGE SCALE GENOMIC DNA]</scope>
    <source>
        <strain evidence="6">cv. Malutang</strain>
    </source>
</reference>
<keyword evidence="2" id="KW-0677">Repeat</keyword>
<evidence type="ECO:0000259" key="4">
    <source>
        <dbReference type="PROSITE" id="PS51473"/>
    </source>
</evidence>
<name>A0A5C7GRC1_9ROSI</name>
<keyword evidence="3" id="KW-1133">Transmembrane helix</keyword>
<proteinExistence type="predicted"/>
<evidence type="ECO:0000256" key="3">
    <source>
        <dbReference type="SAM" id="Phobius"/>
    </source>
</evidence>
<dbReference type="PANTHER" id="PTHR32099:SF42">
    <property type="entry name" value="CYSTEINE-RICH RECEPTOR-LIKE PROTEIN KINASE 9-RELATED"/>
    <property type="match status" value="1"/>
</dbReference>
<dbReference type="SUPFAM" id="SSF56112">
    <property type="entry name" value="Protein kinase-like (PK-like)"/>
    <property type="match status" value="1"/>
</dbReference>
<evidence type="ECO:0000313" key="6">
    <source>
        <dbReference type="Proteomes" id="UP000323000"/>
    </source>
</evidence>
<dbReference type="InterPro" id="IPR038408">
    <property type="entry name" value="GNK2_sf"/>
</dbReference>
<feature type="domain" description="Gnk2-homologous" evidence="4">
    <location>
        <begin position="94"/>
        <end position="197"/>
    </location>
</feature>
<dbReference type="PANTHER" id="PTHR32099">
    <property type="entry name" value="CYSTEINE-RICH REPEAT SECRETORY PROTEIN"/>
    <property type="match status" value="1"/>
</dbReference>
<dbReference type="AlphaFoldDB" id="A0A5C7GRC1"/>
<evidence type="ECO:0000313" key="5">
    <source>
        <dbReference type="EMBL" id="TXG47143.1"/>
    </source>
</evidence>
<dbReference type="InterPro" id="IPR011009">
    <property type="entry name" value="Kinase-like_dom_sf"/>
</dbReference>
<evidence type="ECO:0000256" key="1">
    <source>
        <dbReference type="ARBA" id="ARBA00022729"/>
    </source>
</evidence>
<keyword evidence="1" id="KW-0732">Signal</keyword>
<keyword evidence="3" id="KW-0812">Transmembrane</keyword>
<sequence length="414" mass="46834">MKMKLGLHGFEPGMENRIVWSWVCGFEKGMEKMMGDVGEEDCGVVGFFFDDELFQVFLRQKLIMKMSSLMFSVIFAFLLSLSSSLFAFTGTADPLYIYHTCSEKNFTRNSTYQSNLNRLLSSLSSYANQSKKFNRNTEGEDPNKAYDLFQCCEDPNTSTCQDCVTFASTDAAQRCPSQKEATIWYNECYFRFSDSYIFYAAGLQETYKKGIIMGNTINVTIEEYTSIVTKTWEIHENYSYTYVGCADGNDILTAETLQFDLGTIQAATNRFSTDNKLGAGGFGVVYKVCIILTRCGIGSRVAVEMINLVPKITTWRNNSTSLPSLASDTLEANHFFDDELFQAILKQKLIMKMSSLKFSVIFVFLLSLSSSLFAFTSAVDPLYIYHTCSEKNFTINSTYQSNLNRLLSARNTRT</sequence>
<keyword evidence="6" id="KW-1185">Reference proteome</keyword>
<protein>
    <recommendedName>
        <fullName evidence="4">Gnk2-homologous domain-containing protein</fullName>
    </recommendedName>
</protein>
<comment type="caution">
    <text evidence="5">The sequence shown here is derived from an EMBL/GenBank/DDBJ whole genome shotgun (WGS) entry which is preliminary data.</text>
</comment>